<dbReference type="Gene3D" id="1.10.790.10">
    <property type="entry name" value="Prion/Doppel protein, beta-ribbon domain"/>
    <property type="match status" value="1"/>
</dbReference>
<dbReference type="GO" id="GO:0051260">
    <property type="term" value="P:protein homooligomerization"/>
    <property type="evidence" value="ECO:0007669"/>
    <property type="project" value="InterPro"/>
</dbReference>
<sequence length="366" mass="40258">MAKMKLTSSYILCLSLLLFYAPFSQPKRGGGGGRGGFGSKSHSSKSNTGYKRKGTGTQEKYSKQPVHHNPPQMGGGGYPKQQYPGGRFEGSYGSYPRIQINPENKIRSPHYSGSFGYRGYDTQDRSPFYQQVRGMTPDARSRGFGRKAVMAAAGGAVAGMALGYGLGRFPSPHFQLRNRQEEYYYNHYNHRKSKERPSDTKHHNREQFRPPTHDYSRYMDLCMERSDLFPAEKPKPAVAASVTGQTPNKKKTNMSAVEGSLSSFPVTPPLSNPQQASLAPDSSAPINSAEDDADTVSIMEIGYPALIQQVKGRRCLEMYMSLESGGGGATVLSSHLLQYGAGVITHRQVCVDSLKDFPSVFSKHLC</sequence>
<proteinExistence type="predicted"/>
<dbReference type="Proteomes" id="UP000694383">
    <property type="component" value="Unplaced"/>
</dbReference>
<dbReference type="GO" id="GO:0016020">
    <property type="term" value="C:membrane"/>
    <property type="evidence" value="ECO:0007669"/>
    <property type="project" value="InterPro"/>
</dbReference>
<feature type="region of interest" description="Disordered" evidence="1">
    <location>
        <begin position="234"/>
        <end position="289"/>
    </location>
</feature>
<keyword evidence="4" id="KW-1185">Reference proteome</keyword>
<feature type="region of interest" description="Disordered" evidence="1">
    <location>
        <begin position="190"/>
        <end position="213"/>
    </location>
</feature>
<feature type="region of interest" description="Disordered" evidence="1">
    <location>
        <begin position="29"/>
        <end position="91"/>
    </location>
</feature>
<feature type="compositionally biased region" description="Basic and acidic residues" evidence="1">
    <location>
        <begin position="195"/>
        <end position="213"/>
    </location>
</feature>
<dbReference type="AlphaFoldDB" id="A0A8C7YAY1"/>
<protein>
    <submittedName>
        <fullName evidence="3">Prion protein, related sequence 3</fullName>
    </submittedName>
</protein>
<reference evidence="3" key="2">
    <citation type="submission" date="2025-09" db="UniProtKB">
        <authorList>
            <consortium name="Ensembl"/>
        </authorList>
    </citation>
    <scope>IDENTIFICATION</scope>
</reference>
<evidence type="ECO:0000256" key="1">
    <source>
        <dbReference type="SAM" id="MobiDB-lite"/>
    </source>
</evidence>
<evidence type="ECO:0000313" key="3">
    <source>
        <dbReference type="Ensembl" id="ENSOSIP00000024758.1"/>
    </source>
</evidence>
<accession>A0A8C7YAY1</accession>
<evidence type="ECO:0000313" key="4">
    <source>
        <dbReference type="Proteomes" id="UP000694383"/>
    </source>
</evidence>
<dbReference type="Ensembl" id="ENSOSIT00000026129.1">
    <property type="protein sequence ID" value="ENSOSIP00000024758.1"/>
    <property type="gene ID" value="ENSOSIG00000013016.1"/>
</dbReference>
<feature type="chain" id="PRO_5034813380" evidence="2">
    <location>
        <begin position="27"/>
        <end position="366"/>
    </location>
</feature>
<feature type="compositionally biased region" description="Gly residues" evidence="1">
    <location>
        <begin position="29"/>
        <end position="38"/>
    </location>
</feature>
<dbReference type="GeneTree" id="ENSGT00530000064873"/>
<evidence type="ECO:0000256" key="2">
    <source>
        <dbReference type="SAM" id="SignalP"/>
    </source>
</evidence>
<dbReference type="SUPFAM" id="SSF54098">
    <property type="entry name" value="Prion-like"/>
    <property type="match status" value="1"/>
</dbReference>
<name>A0A8C7YAY1_9TELE</name>
<organism evidence="3 4">
    <name type="scientific">Oryzias sinensis</name>
    <name type="common">Chinese medaka</name>
    <dbReference type="NCBI Taxonomy" id="183150"/>
    <lineage>
        <taxon>Eukaryota</taxon>
        <taxon>Metazoa</taxon>
        <taxon>Chordata</taxon>
        <taxon>Craniata</taxon>
        <taxon>Vertebrata</taxon>
        <taxon>Euteleostomi</taxon>
        <taxon>Actinopterygii</taxon>
        <taxon>Neopterygii</taxon>
        <taxon>Teleostei</taxon>
        <taxon>Neoteleostei</taxon>
        <taxon>Acanthomorphata</taxon>
        <taxon>Ovalentaria</taxon>
        <taxon>Atherinomorphae</taxon>
        <taxon>Beloniformes</taxon>
        <taxon>Adrianichthyidae</taxon>
        <taxon>Oryziinae</taxon>
        <taxon>Oryzias</taxon>
    </lineage>
</organism>
<reference evidence="3" key="1">
    <citation type="submission" date="2025-08" db="UniProtKB">
        <authorList>
            <consortium name="Ensembl"/>
        </authorList>
    </citation>
    <scope>IDENTIFICATION</scope>
</reference>
<dbReference type="InterPro" id="IPR036924">
    <property type="entry name" value="Prion/Doppel_b-ribbon_dom_sf"/>
</dbReference>
<keyword evidence="2" id="KW-0732">Signal</keyword>
<feature type="signal peptide" evidence="2">
    <location>
        <begin position="1"/>
        <end position="26"/>
    </location>
</feature>